<proteinExistence type="predicted"/>
<accession>A0A167QQY7</accession>
<protein>
    <submittedName>
        <fullName evidence="1">Uncharacterized protein</fullName>
    </submittedName>
</protein>
<gene>
    <name evidence="1" type="ORF">EN45_092400</name>
</gene>
<sequence length="115" mass="12487">METPITTLSSTTKFSDFVPALKGEANWEIWKQYVEIGLNGIDSTFWPIFVGDNKRPPNLPGMEDEVFEDTVTEIDDDTPASDFVLASGFTPTSAPTPAPVPASDPGLSELLRAIL</sequence>
<dbReference type="Proteomes" id="UP000076449">
    <property type="component" value="Chromosome III"/>
</dbReference>
<evidence type="ECO:0000313" key="1">
    <source>
        <dbReference type="EMBL" id="KZN85068.1"/>
    </source>
</evidence>
<dbReference type="EMBL" id="CM002800">
    <property type="protein sequence ID" value="KZN85068.1"/>
    <property type="molecule type" value="Genomic_DNA"/>
</dbReference>
<name>A0A167QQY7_PENCH</name>
<organism evidence="1">
    <name type="scientific">Penicillium chrysogenum</name>
    <name type="common">Penicillium notatum</name>
    <dbReference type="NCBI Taxonomy" id="5076"/>
    <lineage>
        <taxon>Eukaryota</taxon>
        <taxon>Fungi</taxon>
        <taxon>Dikarya</taxon>
        <taxon>Ascomycota</taxon>
        <taxon>Pezizomycotina</taxon>
        <taxon>Eurotiomycetes</taxon>
        <taxon>Eurotiomycetidae</taxon>
        <taxon>Eurotiales</taxon>
        <taxon>Aspergillaceae</taxon>
        <taxon>Penicillium</taxon>
        <taxon>Penicillium chrysogenum species complex</taxon>
    </lineage>
</organism>
<dbReference type="AlphaFoldDB" id="A0A167QQY7"/>
<reference evidence="1" key="1">
    <citation type="journal article" date="2014" name="Genome Announc.">
        <title>Complete sequencing and chromosome-scale genome assembly of the industrial progenitor strain P2niaD18 from the penicillin producer Penicillium chrysogenum.</title>
        <authorList>
            <person name="Specht T."/>
            <person name="Dahlmann T.A."/>
            <person name="Zadra I."/>
            <person name="Kurnsteiner H."/>
            <person name="Kuck U."/>
        </authorList>
    </citation>
    <scope>NUCLEOTIDE SEQUENCE [LARGE SCALE GENOMIC DNA]</scope>
    <source>
        <strain evidence="1">P2niaD18</strain>
    </source>
</reference>